<comment type="subunit">
    <text evidence="2">Homodimer.</text>
</comment>
<evidence type="ECO:0000259" key="10">
    <source>
        <dbReference type="Pfam" id="PF00171"/>
    </source>
</evidence>
<comment type="similarity">
    <text evidence="1 9">Belongs to the aldehyde dehydrogenase family.</text>
</comment>
<evidence type="ECO:0000256" key="8">
    <source>
        <dbReference type="PROSITE-ProRule" id="PRU10007"/>
    </source>
</evidence>
<dbReference type="InterPro" id="IPR015590">
    <property type="entry name" value="Aldehyde_DH_dom"/>
</dbReference>
<evidence type="ECO:0000256" key="9">
    <source>
        <dbReference type="RuleBase" id="RU003345"/>
    </source>
</evidence>
<evidence type="ECO:0000256" key="5">
    <source>
        <dbReference type="ARBA" id="ARBA00056807"/>
    </source>
</evidence>
<sequence>MHSDSDALFPTARGRHDAQPVYGHLIGGEWVDGAGTPLAVLAPATARPFAWIARGGAAQIDAAVQAARRALDGDWGRLTAAERGQLMASFGARVREQVERLAWLEAHDTGKPISQARADIRAVARYFEFYGGAADKVHGEVIPYLNGYNVSVVREPLGVTAHITPWNYPAQMFGRTVAPALAMGNAVVLKPAEEACLICLEFGEIARQVGFPAGSLNIVTGLGEEAGAALTAHPDINFVSFTGSPEVGRLVQEAAARHHVPVVLELGGKSPQVVFEDADLELAAATVCQAITQNAGQTCSAGSRVIVQRSVSERFQQLLAQRFAALRIGRPEDDADLGPVINATQQRRVLDFIENARADRLPVIAQAPVPAALSEGFFVPPTVFGPVPADNPLVCKEVFGPVLALQLFDTEADAIALANGTEFGLVAGVWTRDGARQQRMARRIVSGQVFINCYGAGGGVELPFGGTKRSGHGREKGLLALEELSTTKTIVNRYE</sequence>
<dbReference type="FunFam" id="3.40.605.10:FF:000007">
    <property type="entry name" value="NAD/NADP-dependent betaine aldehyde dehydrogenase"/>
    <property type="match status" value="1"/>
</dbReference>
<protein>
    <recommendedName>
        <fullName evidence="6">4-(hydroxymethyl)benzenesulfonate dehydrogenase</fullName>
        <ecNumber evidence="6">1.1.1.257</ecNumber>
    </recommendedName>
    <alternativeName>
        <fullName evidence="7">Toluenesulfonate aldehyde dehydrogenase TsaD</fullName>
    </alternativeName>
</protein>
<organism evidence="11 12">
    <name type="scientific">Ramlibacter rhizophilus</name>
    <dbReference type="NCBI Taxonomy" id="1781167"/>
    <lineage>
        <taxon>Bacteria</taxon>
        <taxon>Pseudomonadati</taxon>
        <taxon>Pseudomonadota</taxon>
        <taxon>Betaproteobacteria</taxon>
        <taxon>Burkholderiales</taxon>
        <taxon>Comamonadaceae</taxon>
        <taxon>Ramlibacter</taxon>
    </lineage>
</organism>
<keyword evidence="3 9" id="KW-0560">Oxidoreductase</keyword>
<dbReference type="AlphaFoldDB" id="A0A4Z0BGW0"/>
<dbReference type="CDD" id="cd07109">
    <property type="entry name" value="ALDH_AAS00426"/>
    <property type="match status" value="1"/>
</dbReference>
<name>A0A4Z0BGW0_9BURK</name>
<dbReference type="EC" id="1.1.1.257" evidence="6"/>
<keyword evidence="12" id="KW-1185">Reference proteome</keyword>
<dbReference type="Gene3D" id="3.40.309.10">
    <property type="entry name" value="Aldehyde Dehydrogenase, Chain A, domain 2"/>
    <property type="match status" value="1"/>
</dbReference>
<comment type="function">
    <text evidence="5">Involved in the toluene-4-sulfonate degradation pathway. Does not discriminate between the sulfonate and the carboxyl substituents and can also be involved in the p-toluenecarboxylate degradation pathway.</text>
</comment>
<gene>
    <name evidence="11" type="ORF">EZ242_13530</name>
</gene>
<evidence type="ECO:0000256" key="7">
    <source>
        <dbReference type="ARBA" id="ARBA00079883"/>
    </source>
</evidence>
<dbReference type="GO" id="GO:0016620">
    <property type="term" value="F:oxidoreductase activity, acting on the aldehyde or oxo group of donors, NAD or NADP as acceptor"/>
    <property type="evidence" value="ECO:0007669"/>
    <property type="project" value="InterPro"/>
</dbReference>
<evidence type="ECO:0000313" key="11">
    <source>
        <dbReference type="EMBL" id="TFY98556.1"/>
    </source>
</evidence>
<dbReference type="InterPro" id="IPR016162">
    <property type="entry name" value="Ald_DH_N"/>
</dbReference>
<dbReference type="PROSITE" id="PS00687">
    <property type="entry name" value="ALDEHYDE_DEHYDR_GLU"/>
    <property type="match status" value="1"/>
</dbReference>
<reference evidence="11 12" key="1">
    <citation type="submission" date="2019-03" db="EMBL/GenBank/DDBJ databases">
        <title>Ramlibacter rhizophilus CCTCC AB2015357, whole genome shotgun sequence.</title>
        <authorList>
            <person name="Zhang X."/>
            <person name="Feng G."/>
            <person name="Zhu H."/>
        </authorList>
    </citation>
    <scope>NUCLEOTIDE SEQUENCE [LARGE SCALE GENOMIC DNA]</scope>
    <source>
        <strain evidence="11 12">CCTCC AB2015357</strain>
    </source>
</reference>
<evidence type="ECO:0000256" key="4">
    <source>
        <dbReference type="ARBA" id="ARBA00051407"/>
    </source>
</evidence>
<dbReference type="InterPro" id="IPR016161">
    <property type="entry name" value="Ald_DH/histidinol_DH"/>
</dbReference>
<dbReference type="InterPro" id="IPR016163">
    <property type="entry name" value="Ald_DH_C"/>
</dbReference>
<dbReference type="OrthoDB" id="6187633at2"/>
<evidence type="ECO:0000256" key="6">
    <source>
        <dbReference type="ARBA" id="ARBA00066857"/>
    </source>
</evidence>
<evidence type="ECO:0000256" key="1">
    <source>
        <dbReference type="ARBA" id="ARBA00009986"/>
    </source>
</evidence>
<evidence type="ECO:0000256" key="3">
    <source>
        <dbReference type="ARBA" id="ARBA00023002"/>
    </source>
</evidence>
<dbReference type="Pfam" id="PF00171">
    <property type="entry name" value="Aldedh"/>
    <property type="match status" value="1"/>
</dbReference>
<dbReference type="PANTHER" id="PTHR11699">
    <property type="entry name" value="ALDEHYDE DEHYDROGENASE-RELATED"/>
    <property type="match status" value="1"/>
</dbReference>
<dbReference type="EMBL" id="SMLL01000005">
    <property type="protein sequence ID" value="TFY98556.1"/>
    <property type="molecule type" value="Genomic_DNA"/>
</dbReference>
<comment type="catalytic activity">
    <reaction evidence="4">
        <text>4-(hydroxymethyl)benzenesulfonate + NAD(+) = 4-formylbenzenesulfonate + NADH + H(+)</text>
        <dbReference type="Rhea" id="RHEA:24412"/>
        <dbReference type="ChEBI" id="CHEBI:11944"/>
        <dbReference type="ChEBI" id="CHEBI:11987"/>
        <dbReference type="ChEBI" id="CHEBI:15378"/>
        <dbReference type="ChEBI" id="CHEBI:57540"/>
        <dbReference type="ChEBI" id="CHEBI:57945"/>
        <dbReference type="EC" id="1.1.1.257"/>
    </reaction>
</comment>
<dbReference type="InterPro" id="IPR029510">
    <property type="entry name" value="Ald_DH_CS_GLU"/>
</dbReference>
<dbReference type="GO" id="GO:0018462">
    <property type="term" value="F:4-(hydroxymethyl)benzenesulfonate dehydrogenase activity"/>
    <property type="evidence" value="ECO:0007669"/>
    <property type="project" value="UniProtKB-EC"/>
</dbReference>
<accession>A0A4Z0BGW0</accession>
<dbReference type="Proteomes" id="UP000297564">
    <property type="component" value="Unassembled WGS sequence"/>
</dbReference>
<evidence type="ECO:0000313" key="12">
    <source>
        <dbReference type="Proteomes" id="UP000297564"/>
    </source>
</evidence>
<dbReference type="RefSeq" id="WP_135285707.1">
    <property type="nucleotide sequence ID" value="NZ_SMLL01000005.1"/>
</dbReference>
<proteinExistence type="inferred from homology"/>
<dbReference type="Gene3D" id="3.40.605.10">
    <property type="entry name" value="Aldehyde Dehydrogenase, Chain A, domain 1"/>
    <property type="match status" value="1"/>
</dbReference>
<feature type="active site" evidence="8">
    <location>
        <position position="265"/>
    </location>
</feature>
<feature type="domain" description="Aldehyde dehydrogenase" evidence="10">
    <location>
        <begin position="30"/>
        <end position="490"/>
    </location>
</feature>
<dbReference type="SUPFAM" id="SSF53720">
    <property type="entry name" value="ALDH-like"/>
    <property type="match status" value="1"/>
</dbReference>
<comment type="caution">
    <text evidence="11">The sequence shown here is derived from an EMBL/GenBank/DDBJ whole genome shotgun (WGS) entry which is preliminary data.</text>
</comment>
<evidence type="ECO:0000256" key="2">
    <source>
        <dbReference type="ARBA" id="ARBA00011738"/>
    </source>
</evidence>